<name>A0A699K8H5_TANCI</name>
<evidence type="ECO:0000259" key="3">
    <source>
        <dbReference type="PROSITE" id="PS50158"/>
    </source>
</evidence>
<comment type="caution">
    <text evidence="4">The sequence shown here is derived from an EMBL/GenBank/DDBJ whole genome shotgun (WGS) entry which is preliminary data.</text>
</comment>
<dbReference type="PROSITE" id="PS50158">
    <property type="entry name" value="ZF_CCHC"/>
    <property type="match status" value="1"/>
</dbReference>
<keyword evidence="1" id="KW-0862">Zinc</keyword>
<sequence length="308" mass="34540">MKDQSLLADASPTALSLGYVVNFDPEKDEKDSKEDPADYPADRGNNDDDESSDDDDDDDDVEKDEEDKEEEEHLASSDPSDVSTDDLETMTTVNQGMSVEEIKRVVAQRVANAIEAITIYEIKTNLARKSMNQTERQEDKVAENASNKKKWGSNPNGSLSQQNKGHKVPGALTAWLINKKAYAGSLPLCNQCKSHHSGPCTVKCGNYKKVDHIIQDCRTPATAKNQRTRTCYECGSLRHYKSECPIVKFHKRVDMIHGRVRASNPITMQDAIEVATKIRNKKINTLVECQTENKERLDNTSKNNQNHQ</sequence>
<keyword evidence="1" id="KW-0479">Metal-binding</keyword>
<dbReference type="GO" id="GO:0003676">
    <property type="term" value="F:nucleic acid binding"/>
    <property type="evidence" value="ECO:0007669"/>
    <property type="project" value="InterPro"/>
</dbReference>
<dbReference type="SMART" id="SM00343">
    <property type="entry name" value="ZnF_C2HC"/>
    <property type="match status" value="2"/>
</dbReference>
<dbReference type="Gene3D" id="4.10.60.10">
    <property type="entry name" value="Zinc finger, CCHC-type"/>
    <property type="match status" value="1"/>
</dbReference>
<reference evidence="4" key="1">
    <citation type="journal article" date="2019" name="Sci. Rep.">
        <title>Draft genome of Tanacetum cinerariifolium, the natural source of mosquito coil.</title>
        <authorList>
            <person name="Yamashiro T."/>
            <person name="Shiraishi A."/>
            <person name="Satake H."/>
            <person name="Nakayama K."/>
        </authorList>
    </citation>
    <scope>NUCLEOTIDE SEQUENCE</scope>
</reference>
<feature type="compositionally biased region" description="Acidic residues" evidence="2">
    <location>
        <begin position="47"/>
        <end position="72"/>
    </location>
</feature>
<proteinExistence type="predicted"/>
<dbReference type="AlphaFoldDB" id="A0A699K8H5"/>
<evidence type="ECO:0000256" key="1">
    <source>
        <dbReference type="PROSITE-ProRule" id="PRU00047"/>
    </source>
</evidence>
<evidence type="ECO:0000256" key="2">
    <source>
        <dbReference type="SAM" id="MobiDB-lite"/>
    </source>
</evidence>
<dbReference type="GO" id="GO:0008270">
    <property type="term" value="F:zinc ion binding"/>
    <property type="evidence" value="ECO:0007669"/>
    <property type="project" value="UniProtKB-KW"/>
</dbReference>
<organism evidence="4">
    <name type="scientific">Tanacetum cinerariifolium</name>
    <name type="common">Dalmatian daisy</name>
    <name type="synonym">Chrysanthemum cinerariifolium</name>
    <dbReference type="NCBI Taxonomy" id="118510"/>
    <lineage>
        <taxon>Eukaryota</taxon>
        <taxon>Viridiplantae</taxon>
        <taxon>Streptophyta</taxon>
        <taxon>Embryophyta</taxon>
        <taxon>Tracheophyta</taxon>
        <taxon>Spermatophyta</taxon>
        <taxon>Magnoliopsida</taxon>
        <taxon>eudicotyledons</taxon>
        <taxon>Gunneridae</taxon>
        <taxon>Pentapetalae</taxon>
        <taxon>asterids</taxon>
        <taxon>campanulids</taxon>
        <taxon>Asterales</taxon>
        <taxon>Asteraceae</taxon>
        <taxon>Asteroideae</taxon>
        <taxon>Anthemideae</taxon>
        <taxon>Anthemidinae</taxon>
        <taxon>Tanacetum</taxon>
    </lineage>
</organism>
<feature type="compositionally biased region" description="Polar residues" evidence="2">
    <location>
        <begin position="153"/>
        <end position="163"/>
    </location>
</feature>
<dbReference type="EMBL" id="BKCJ010480237">
    <property type="protein sequence ID" value="GFA74682.1"/>
    <property type="molecule type" value="Genomic_DNA"/>
</dbReference>
<dbReference type="InterPro" id="IPR001878">
    <property type="entry name" value="Znf_CCHC"/>
</dbReference>
<keyword evidence="1" id="KW-0863">Zinc-finger</keyword>
<evidence type="ECO:0000313" key="4">
    <source>
        <dbReference type="EMBL" id="GFA74682.1"/>
    </source>
</evidence>
<feature type="compositionally biased region" description="Basic and acidic residues" evidence="2">
    <location>
        <begin position="24"/>
        <end position="46"/>
    </location>
</feature>
<accession>A0A699K8H5</accession>
<feature type="domain" description="CCHC-type" evidence="3">
    <location>
        <begin position="231"/>
        <end position="245"/>
    </location>
</feature>
<feature type="region of interest" description="Disordered" evidence="2">
    <location>
        <begin position="1"/>
        <end position="86"/>
    </location>
</feature>
<feature type="region of interest" description="Disordered" evidence="2">
    <location>
        <begin position="131"/>
        <end position="165"/>
    </location>
</feature>
<protein>
    <recommendedName>
        <fullName evidence="3">CCHC-type domain-containing protein</fullName>
    </recommendedName>
</protein>
<gene>
    <name evidence="4" type="ORF">Tci_646654</name>
</gene>